<dbReference type="CDD" id="cd00306">
    <property type="entry name" value="Peptidases_S8_S53"/>
    <property type="match status" value="1"/>
</dbReference>
<feature type="region of interest" description="Disordered" evidence="5">
    <location>
        <begin position="1"/>
        <end position="78"/>
    </location>
</feature>
<dbReference type="GO" id="GO:0006508">
    <property type="term" value="P:proteolysis"/>
    <property type="evidence" value="ECO:0007669"/>
    <property type="project" value="UniProtKB-KW"/>
</dbReference>
<proteinExistence type="inferred from homology"/>
<dbReference type="InterPro" id="IPR015500">
    <property type="entry name" value="Peptidase_S8_subtilisin-rel"/>
</dbReference>
<comment type="caution">
    <text evidence="7">The sequence shown here is derived from an EMBL/GenBank/DDBJ whole genome shotgun (WGS) entry which is preliminary data.</text>
</comment>
<dbReference type="SUPFAM" id="SSF52743">
    <property type="entry name" value="Subtilisin-like"/>
    <property type="match status" value="1"/>
</dbReference>
<dbReference type="Gene3D" id="3.40.50.200">
    <property type="entry name" value="Peptidase S8/S53 domain"/>
    <property type="match status" value="1"/>
</dbReference>
<dbReference type="GO" id="GO:0004252">
    <property type="term" value="F:serine-type endopeptidase activity"/>
    <property type="evidence" value="ECO:0007669"/>
    <property type="project" value="InterPro"/>
</dbReference>
<keyword evidence="3" id="KW-0378">Hydrolase</keyword>
<evidence type="ECO:0000256" key="1">
    <source>
        <dbReference type="ARBA" id="ARBA00011073"/>
    </source>
</evidence>
<evidence type="ECO:0000313" key="8">
    <source>
        <dbReference type="Proteomes" id="UP001373714"/>
    </source>
</evidence>
<evidence type="ECO:0000256" key="2">
    <source>
        <dbReference type="ARBA" id="ARBA00022670"/>
    </source>
</evidence>
<keyword evidence="4" id="KW-0720">Serine protease</keyword>
<dbReference type="InterPro" id="IPR036852">
    <property type="entry name" value="Peptidase_S8/S53_dom_sf"/>
</dbReference>
<dbReference type="Proteomes" id="UP001373714">
    <property type="component" value="Unassembled WGS sequence"/>
</dbReference>
<evidence type="ECO:0000259" key="6">
    <source>
        <dbReference type="Pfam" id="PF00082"/>
    </source>
</evidence>
<evidence type="ECO:0000313" key="7">
    <source>
        <dbReference type="EMBL" id="KAK6334466.1"/>
    </source>
</evidence>
<dbReference type="PANTHER" id="PTHR43806">
    <property type="entry name" value="PEPTIDASE S8"/>
    <property type="match status" value="1"/>
</dbReference>
<comment type="similarity">
    <text evidence="1">Belongs to the peptidase S8 family.</text>
</comment>
<dbReference type="PANTHER" id="PTHR43806:SF11">
    <property type="entry name" value="CEREVISIN-RELATED"/>
    <property type="match status" value="1"/>
</dbReference>
<accession>A0AAV9U563</accession>
<evidence type="ECO:0000256" key="4">
    <source>
        <dbReference type="ARBA" id="ARBA00022825"/>
    </source>
</evidence>
<name>A0AAV9U563_9PEZI</name>
<keyword evidence="2" id="KW-0645">Protease</keyword>
<evidence type="ECO:0000256" key="5">
    <source>
        <dbReference type="SAM" id="MobiDB-lite"/>
    </source>
</evidence>
<dbReference type="AlphaFoldDB" id="A0AAV9U563"/>
<protein>
    <recommendedName>
        <fullName evidence="6">Peptidase S8/S53 domain-containing protein</fullName>
    </recommendedName>
</protein>
<feature type="region of interest" description="Disordered" evidence="5">
    <location>
        <begin position="437"/>
        <end position="491"/>
    </location>
</feature>
<feature type="compositionally biased region" description="Acidic residues" evidence="5">
    <location>
        <begin position="440"/>
        <end position="460"/>
    </location>
</feature>
<dbReference type="EMBL" id="JAVHNS010000015">
    <property type="protein sequence ID" value="KAK6334466.1"/>
    <property type="molecule type" value="Genomic_DNA"/>
</dbReference>
<feature type="compositionally biased region" description="Basic residues" evidence="5">
    <location>
        <begin position="43"/>
        <end position="57"/>
    </location>
</feature>
<dbReference type="Pfam" id="PF00082">
    <property type="entry name" value="Peptidase_S8"/>
    <property type="match status" value="1"/>
</dbReference>
<organism evidence="7 8">
    <name type="scientific">Orbilia blumenaviensis</name>
    <dbReference type="NCBI Taxonomy" id="1796055"/>
    <lineage>
        <taxon>Eukaryota</taxon>
        <taxon>Fungi</taxon>
        <taxon>Dikarya</taxon>
        <taxon>Ascomycota</taxon>
        <taxon>Pezizomycotina</taxon>
        <taxon>Orbiliomycetes</taxon>
        <taxon>Orbiliales</taxon>
        <taxon>Orbiliaceae</taxon>
        <taxon>Orbilia</taxon>
    </lineage>
</organism>
<evidence type="ECO:0000256" key="3">
    <source>
        <dbReference type="ARBA" id="ARBA00022801"/>
    </source>
</evidence>
<sequence>MQIPASIKLDREAQPFAGPGAMRPGVTSLLSDDEGDGDSLYSLRRRGFHHLKSNNRKRATDGDENEPQPDPGDNLSKNQLEFRHLPSPELVLLAYPPQLEDPYSPNTRAKKIYLDAKGGKGVTVYIVESGLRVDHHVFKHLTRGNNPWIQNPENWIYTGVMPDDSKDDSLTPAVGFSGSYEHGTAVAAKIIGKEIGIAPRAHPVIVKLLDGRGRYTEISQVDALLKIYDHIWERRSRGENIDKTILVQALFWNMSGKTDAWSEAFLNVVSEILKVFETEFPKAIFFTPAGDNEDHVRVQPARHILDNPGKFKNVEVVGGVSSQLGVHLFSEHPGIQLYSPATMVQIPYIWTMPGSDRESAVTMGESNMASAFAFAEGTEFATGIAAGVCALLMGRGWDDPLKRMKELAYKRRTEHVKVIWTGISRWPDAEDADQHMSDADYADDEGGGDDDDDDDDDEFGDNSRKRPLPDDGMGGDGKRLKYDGPPTAWRQ</sequence>
<gene>
    <name evidence="7" type="ORF">TWF730_003680</name>
</gene>
<dbReference type="InterPro" id="IPR050131">
    <property type="entry name" value="Peptidase_S8_subtilisin-like"/>
</dbReference>
<reference evidence="7 8" key="1">
    <citation type="submission" date="2019-10" db="EMBL/GenBank/DDBJ databases">
        <authorList>
            <person name="Palmer J.M."/>
        </authorList>
    </citation>
    <scope>NUCLEOTIDE SEQUENCE [LARGE SCALE GENOMIC DNA]</scope>
    <source>
        <strain evidence="7 8">TWF730</strain>
    </source>
</reference>
<feature type="domain" description="Peptidase S8/S53" evidence="6">
    <location>
        <begin position="119"/>
        <end position="394"/>
    </location>
</feature>
<dbReference type="PRINTS" id="PR00723">
    <property type="entry name" value="SUBTILISIN"/>
</dbReference>
<keyword evidence="8" id="KW-1185">Reference proteome</keyword>
<dbReference type="InterPro" id="IPR000209">
    <property type="entry name" value="Peptidase_S8/S53_dom"/>
</dbReference>